<organism evidence="1">
    <name type="scientific">uncultured Caudovirales phage</name>
    <dbReference type="NCBI Taxonomy" id="2100421"/>
    <lineage>
        <taxon>Viruses</taxon>
        <taxon>Duplodnaviria</taxon>
        <taxon>Heunggongvirae</taxon>
        <taxon>Uroviricota</taxon>
        <taxon>Caudoviricetes</taxon>
        <taxon>Peduoviridae</taxon>
        <taxon>Maltschvirus</taxon>
        <taxon>Maltschvirus maltsch</taxon>
    </lineage>
</organism>
<accession>A0A6J5KQA7</accession>
<proteinExistence type="predicted"/>
<dbReference type="SUPFAM" id="SSF46689">
    <property type="entry name" value="Homeodomain-like"/>
    <property type="match status" value="1"/>
</dbReference>
<sequence>MTETTEKRPVGRPSLYDPKYCEEVIELGKIGKSTEAIGAILGVGTKTLYNWRDENPEFLRALELAKEFELHWWEDIAQTHMIENRESDKINASIWSRSMAARFPKKYRESTKTEITGADGAPLISGIQVTFVQPNAATN</sequence>
<evidence type="ECO:0008006" key="2">
    <source>
        <dbReference type="Google" id="ProtNLM"/>
    </source>
</evidence>
<protein>
    <recommendedName>
        <fullName evidence="2">Resolvase, HTH domain containing protein</fullName>
    </recommendedName>
</protein>
<dbReference type="Gene3D" id="1.10.10.60">
    <property type="entry name" value="Homeodomain-like"/>
    <property type="match status" value="1"/>
</dbReference>
<gene>
    <name evidence="1" type="ORF">UFOVP43_46</name>
</gene>
<evidence type="ECO:0000313" key="1">
    <source>
        <dbReference type="EMBL" id="CAB4123465.1"/>
    </source>
</evidence>
<dbReference type="InterPro" id="IPR009057">
    <property type="entry name" value="Homeodomain-like_sf"/>
</dbReference>
<name>A0A6J5KQA7_9CAUD</name>
<reference evidence="1" key="1">
    <citation type="submission" date="2020-04" db="EMBL/GenBank/DDBJ databases">
        <authorList>
            <person name="Chiriac C."/>
            <person name="Salcher M."/>
            <person name="Ghai R."/>
            <person name="Kavagutti S V."/>
        </authorList>
    </citation>
    <scope>NUCLEOTIDE SEQUENCE</scope>
</reference>
<dbReference type="EMBL" id="LR796171">
    <property type="protein sequence ID" value="CAB4123465.1"/>
    <property type="molecule type" value="Genomic_DNA"/>
</dbReference>